<reference evidence="7 8" key="1">
    <citation type="submission" date="2021-03" db="EMBL/GenBank/DDBJ databases">
        <title>Genomic Encyclopedia of Type Strains, Phase IV (KMG-IV): sequencing the most valuable type-strain genomes for metagenomic binning, comparative biology and taxonomic classification.</title>
        <authorList>
            <person name="Goeker M."/>
        </authorList>
    </citation>
    <scope>NUCLEOTIDE SEQUENCE [LARGE SCALE GENOMIC DNA]</scope>
    <source>
        <strain evidence="7 8">DSM 27138</strain>
    </source>
</reference>
<comment type="similarity">
    <text evidence="1">Belongs to the peptidase S1C family.</text>
</comment>
<dbReference type="PROSITE" id="PS50106">
    <property type="entry name" value="PDZ"/>
    <property type="match status" value="1"/>
</dbReference>
<evidence type="ECO:0000313" key="7">
    <source>
        <dbReference type="EMBL" id="MBP2019925.1"/>
    </source>
</evidence>
<evidence type="ECO:0000256" key="4">
    <source>
        <dbReference type="SAM" id="MobiDB-lite"/>
    </source>
</evidence>
<dbReference type="InterPro" id="IPR009003">
    <property type="entry name" value="Peptidase_S1_PA"/>
</dbReference>
<keyword evidence="2 7" id="KW-0645">Protease</keyword>
<gene>
    <name evidence="7" type="ORF">J2Z79_003372</name>
</gene>
<feature type="transmembrane region" description="Helical" evidence="5">
    <location>
        <begin position="79"/>
        <end position="102"/>
    </location>
</feature>
<evidence type="ECO:0000313" key="8">
    <source>
        <dbReference type="Proteomes" id="UP001519289"/>
    </source>
</evidence>
<evidence type="ECO:0000256" key="3">
    <source>
        <dbReference type="ARBA" id="ARBA00022801"/>
    </source>
</evidence>
<dbReference type="SUPFAM" id="SSF50494">
    <property type="entry name" value="Trypsin-like serine proteases"/>
    <property type="match status" value="1"/>
</dbReference>
<comment type="caution">
    <text evidence="7">The sequence shown here is derived from an EMBL/GenBank/DDBJ whole genome shotgun (WGS) entry which is preliminary data.</text>
</comment>
<feature type="region of interest" description="Disordered" evidence="4">
    <location>
        <begin position="1"/>
        <end position="73"/>
    </location>
</feature>
<keyword evidence="3" id="KW-0378">Hydrolase</keyword>
<dbReference type="InterPro" id="IPR043504">
    <property type="entry name" value="Peptidase_S1_PA_chymotrypsin"/>
</dbReference>
<name>A0ABS4JWM5_9FIRM</name>
<dbReference type="GO" id="GO:0008233">
    <property type="term" value="F:peptidase activity"/>
    <property type="evidence" value="ECO:0007669"/>
    <property type="project" value="UniProtKB-KW"/>
</dbReference>
<dbReference type="InterPro" id="IPR051201">
    <property type="entry name" value="Chloro_Bact_Ser_Proteases"/>
</dbReference>
<dbReference type="Pfam" id="PF13180">
    <property type="entry name" value="PDZ_2"/>
    <property type="match status" value="1"/>
</dbReference>
<evidence type="ECO:0000256" key="2">
    <source>
        <dbReference type="ARBA" id="ARBA00022670"/>
    </source>
</evidence>
<feature type="compositionally biased region" description="Basic and acidic residues" evidence="4">
    <location>
        <begin position="1"/>
        <end position="22"/>
    </location>
</feature>
<feature type="domain" description="PDZ" evidence="6">
    <location>
        <begin position="347"/>
        <end position="436"/>
    </location>
</feature>
<dbReference type="PANTHER" id="PTHR43343:SF3">
    <property type="entry name" value="PROTEASE DO-LIKE 8, CHLOROPLASTIC"/>
    <property type="match status" value="1"/>
</dbReference>
<dbReference type="Gene3D" id="2.40.10.10">
    <property type="entry name" value="Trypsin-like serine proteases"/>
    <property type="match status" value="2"/>
</dbReference>
<keyword evidence="5" id="KW-0472">Membrane</keyword>
<accession>A0ABS4JWM5</accession>
<keyword evidence="8" id="KW-1185">Reference proteome</keyword>
<keyword evidence="5" id="KW-0812">Transmembrane</keyword>
<dbReference type="GO" id="GO:0006508">
    <property type="term" value="P:proteolysis"/>
    <property type="evidence" value="ECO:0007669"/>
    <property type="project" value="UniProtKB-KW"/>
</dbReference>
<dbReference type="RefSeq" id="WP_209468026.1">
    <property type="nucleotide sequence ID" value="NZ_JAGGLG010000039.1"/>
</dbReference>
<dbReference type="Gene3D" id="2.30.42.10">
    <property type="match status" value="1"/>
</dbReference>
<dbReference type="PANTHER" id="PTHR43343">
    <property type="entry name" value="PEPTIDASE S12"/>
    <property type="match status" value="1"/>
</dbReference>
<dbReference type="InterPro" id="IPR036034">
    <property type="entry name" value="PDZ_sf"/>
</dbReference>
<dbReference type="InterPro" id="IPR001940">
    <property type="entry name" value="Peptidase_S1C"/>
</dbReference>
<evidence type="ECO:0000256" key="1">
    <source>
        <dbReference type="ARBA" id="ARBA00010541"/>
    </source>
</evidence>
<dbReference type="SMART" id="SM00228">
    <property type="entry name" value="PDZ"/>
    <property type="match status" value="1"/>
</dbReference>
<dbReference type="Proteomes" id="UP001519289">
    <property type="component" value="Unassembled WGS sequence"/>
</dbReference>
<evidence type="ECO:0000259" key="6">
    <source>
        <dbReference type="PROSITE" id="PS50106"/>
    </source>
</evidence>
<dbReference type="SUPFAM" id="SSF50156">
    <property type="entry name" value="PDZ domain-like"/>
    <property type="match status" value="1"/>
</dbReference>
<protein>
    <submittedName>
        <fullName evidence="7">S1-C subfamily serine protease</fullName>
    </submittedName>
</protein>
<sequence length="449" mass="46984">MYDDKLDPRPNPDAEEPRREQEVGSAAPAPEAEAADSSPELELPEIPASPEVPAAPVVPLYSPPEPEQREPRRGTGWRMLAAAVALVMLSAAVGSASTYYLMRNQQAAAPSGYQPNSPAQSLQPVVQTVAEAGASVIPEIYKRVAPAVVAVDVVGRQGWYRTAGSGSGFVVDPAGYILTNYHVVEYAQNITVKFLDGTALSATVVGTDRTSDLAVLKVDPGDKQLVVAPLGDSDQVQVGELAIAIGNPYGHEFTVTAGIVSALNREITEETTTIPGAIQTDAAINPGNSGGPLLNGRGEVIGVNTAISAPSQFSGNVGLGFAVPINTAKEILPTLMAGQDVQRPYLGVYLEDLNERYARLLGLDSTEGALVTQVLEGSAAEKAGLRNPETDRFGLVSADVIVAVDGRKVANSSELVSRIGGYKVGDTVELTIIRDGQELTLKATLGARP</sequence>
<keyword evidence="5" id="KW-1133">Transmembrane helix</keyword>
<dbReference type="Pfam" id="PF13365">
    <property type="entry name" value="Trypsin_2"/>
    <property type="match status" value="1"/>
</dbReference>
<dbReference type="InterPro" id="IPR001478">
    <property type="entry name" value="PDZ"/>
</dbReference>
<proteinExistence type="inferred from homology"/>
<evidence type="ECO:0000256" key="5">
    <source>
        <dbReference type="SAM" id="Phobius"/>
    </source>
</evidence>
<feature type="compositionally biased region" description="Low complexity" evidence="4">
    <location>
        <begin position="25"/>
        <end position="59"/>
    </location>
</feature>
<organism evidence="7 8">
    <name type="scientific">Symbiobacterium terraclitae</name>
    <dbReference type="NCBI Taxonomy" id="557451"/>
    <lineage>
        <taxon>Bacteria</taxon>
        <taxon>Bacillati</taxon>
        <taxon>Bacillota</taxon>
        <taxon>Clostridia</taxon>
        <taxon>Eubacteriales</taxon>
        <taxon>Symbiobacteriaceae</taxon>
        <taxon>Symbiobacterium</taxon>
    </lineage>
</organism>
<dbReference type="PRINTS" id="PR00834">
    <property type="entry name" value="PROTEASES2C"/>
</dbReference>
<dbReference type="EMBL" id="JAGGLG010000039">
    <property type="protein sequence ID" value="MBP2019925.1"/>
    <property type="molecule type" value="Genomic_DNA"/>
</dbReference>